<organism evidence="3 4">
    <name type="scientific">Littorina saxatilis</name>
    <dbReference type="NCBI Taxonomy" id="31220"/>
    <lineage>
        <taxon>Eukaryota</taxon>
        <taxon>Metazoa</taxon>
        <taxon>Spiralia</taxon>
        <taxon>Lophotrochozoa</taxon>
        <taxon>Mollusca</taxon>
        <taxon>Gastropoda</taxon>
        <taxon>Caenogastropoda</taxon>
        <taxon>Littorinimorpha</taxon>
        <taxon>Littorinoidea</taxon>
        <taxon>Littorinidae</taxon>
        <taxon>Littorina</taxon>
    </lineage>
</organism>
<dbReference type="InterPro" id="IPR036179">
    <property type="entry name" value="Ig-like_dom_sf"/>
</dbReference>
<dbReference type="AlphaFoldDB" id="A0AAN9AUX7"/>
<dbReference type="InterPro" id="IPR013783">
    <property type="entry name" value="Ig-like_fold"/>
</dbReference>
<name>A0AAN9AUX7_9CAEN</name>
<dbReference type="CDD" id="cd00096">
    <property type="entry name" value="Ig"/>
    <property type="match status" value="1"/>
</dbReference>
<comment type="caution">
    <text evidence="3">The sequence shown here is derived from an EMBL/GenBank/DDBJ whole genome shotgun (WGS) entry which is preliminary data.</text>
</comment>
<accession>A0AAN9AUX7</accession>
<feature type="signal peptide" evidence="1">
    <location>
        <begin position="1"/>
        <end position="22"/>
    </location>
</feature>
<evidence type="ECO:0000259" key="2">
    <source>
        <dbReference type="PROSITE" id="PS50835"/>
    </source>
</evidence>
<dbReference type="InterPro" id="IPR003599">
    <property type="entry name" value="Ig_sub"/>
</dbReference>
<evidence type="ECO:0000313" key="4">
    <source>
        <dbReference type="Proteomes" id="UP001374579"/>
    </source>
</evidence>
<reference evidence="3 4" key="1">
    <citation type="submission" date="2024-02" db="EMBL/GenBank/DDBJ databases">
        <title>Chromosome-scale genome assembly of the rough periwinkle Littorina saxatilis.</title>
        <authorList>
            <person name="De Jode A."/>
            <person name="Faria R."/>
            <person name="Formenti G."/>
            <person name="Sims Y."/>
            <person name="Smith T.P."/>
            <person name="Tracey A."/>
            <person name="Wood J.M.D."/>
            <person name="Zagrodzka Z.B."/>
            <person name="Johannesson K."/>
            <person name="Butlin R.K."/>
            <person name="Leder E.H."/>
        </authorList>
    </citation>
    <scope>NUCLEOTIDE SEQUENCE [LARGE SCALE GENOMIC DNA]</scope>
    <source>
        <strain evidence="3">Snail1</strain>
        <tissue evidence="3">Muscle</tissue>
    </source>
</reference>
<evidence type="ECO:0000256" key="1">
    <source>
        <dbReference type="SAM" id="SignalP"/>
    </source>
</evidence>
<protein>
    <recommendedName>
        <fullName evidence="2">Ig-like domain-containing protein</fullName>
    </recommendedName>
</protein>
<evidence type="ECO:0000313" key="3">
    <source>
        <dbReference type="EMBL" id="KAK7093780.1"/>
    </source>
</evidence>
<dbReference type="PROSITE" id="PS50835">
    <property type="entry name" value="IG_LIKE"/>
    <property type="match status" value="1"/>
</dbReference>
<proteinExistence type="predicted"/>
<dbReference type="SMART" id="SM00409">
    <property type="entry name" value="IG"/>
    <property type="match status" value="1"/>
</dbReference>
<feature type="chain" id="PRO_5042912578" description="Ig-like domain-containing protein" evidence="1">
    <location>
        <begin position="23"/>
        <end position="484"/>
    </location>
</feature>
<keyword evidence="1" id="KW-0732">Signal</keyword>
<dbReference type="InterPro" id="IPR007110">
    <property type="entry name" value="Ig-like_dom"/>
</dbReference>
<dbReference type="EMBL" id="JBAMIC010000019">
    <property type="protein sequence ID" value="KAK7093780.1"/>
    <property type="molecule type" value="Genomic_DNA"/>
</dbReference>
<keyword evidence="4" id="KW-1185">Reference proteome</keyword>
<sequence length="484" mass="53984">MWLYVKILSTATILLHVRFCVCQNIDNISNFAAHDSPVTMFRITRVTKEELTDFYKVRVEYEASSKPTFVLLRPNLKGTGELLKNQDVGVVEFHVSKDTIQSEEDYPPMLSFSYPGLYFTAHLKLNNTPNSMEVPRITAQIAQGSDVIFQPGSDAVLDVTLKVEGYTNAIEDDYVHLRVIVKSDTEENRVDSYHPSLYSHSASGSPVWLDLVSDHGPKEDRHRTFRINSTLDDPRGILEVIAWFGFTCSKNCLLERLDSTATVRFYSADHSGPFPEGFLGFDNSQYPPDPSRVVCDVSRPDYCTIDCQVVGNDPSTAELTKILPNGDVMPTDDVAFSDGQRSRSQLRFDNITYADAGDFRCTAKSGSKEITMDISLVVLQSPRINKDLSQVTHFDNGSVAASCIAEGHPAPNVTFDSWSLGRSEDYDVTMTQLDESRTRADIIVINPDVASTLYSLSCRASNAGIDSVGYYSLHDAFYQLYVNN</sequence>
<dbReference type="Proteomes" id="UP001374579">
    <property type="component" value="Unassembled WGS sequence"/>
</dbReference>
<dbReference type="Gene3D" id="2.60.40.10">
    <property type="entry name" value="Immunoglobulins"/>
    <property type="match status" value="1"/>
</dbReference>
<feature type="domain" description="Ig-like" evidence="2">
    <location>
        <begin position="290"/>
        <end position="371"/>
    </location>
</feature>
<gene>
    <name evidence="3" type="ORF">V1264_007472</name>
</gene>
<dbReference type="SUPFAM" id="SSF48726">
    <property type="entry name" value="Immunoglobulin"/>
    <property type="match status" value="1"/>
</dbReference>